<comment type="similarity">
    <text evidence="5">Belongs to the HDDC2 family.</text>
</comment>
<evidence type="ECO:0000256" key="5">
    <source>
        <dbReference type="ARBA" id="ARBA00009999"/>
    </source>
</evidence>
<comment type="cofactor">
    <cofactor evidence="2">
        <name>Mn(2+)</name>
        <dbReference type="ChEBI" id="CHEBI:29035"/>
    </cofactor>
</comment>
<evidence type="ECO:0000256" key="1">
    <source>
        <dbReference type="ARBA" id="ARBA00001638"/>
    </source>
</evidence>
<dbReference type="AlphaFoldDB" id="A0A8K0F434"/>
<keyword evidence="12" id="KW-1185">Reference proteome</keyword>
<dbReference type="GO" id="GO:0005737">
    <property type="term" value="C:cytoplasm"/>
    <property type="evidence" value="ECO:0007669"/>
    <property type="project" value="TreeGrafter"/>
</dbReference>
<comment type="cofactor">
    <cofactor evidence="3">
        <name>Co(2+)</name>
        <dbReference type="ChEBI" id="CHEBI:48828"/>
    </cofactor>
</comment>
<dbReference type="PANTHER" id="PTHR11845:SF13">
    <property type="entry name" value="5'-DEOXYNUCLEOTIDASE HDDC2"/>
    <property type="match status" value="1"/>
</dbReference>
<comment type="subunit">
    <text evidence="6">Homodimer.</text>
</comment>
<evidence type="ECO:0000256" key="2">
    <source>
        <dbReference type="ARBA" id="ARBA00001936"/>
    </source>
</evidence>
<feature type="domain" description="HD/PDEase" evidence="10">
    <location>
        <begin position="28"/>
        <end position="158"/>
    </location>
</feature>
<sequence>MREFLALVGRLKTQLRTGWTRYLPDGARCESVSDHMYRMSILCFTAPANLNRDRCVRMALVHDLCEAICGDMVLVSDLENEEDAKTILSVRSKTEKHEIEKKSLAVIVDALPENLEHLKLEIVELWEEYENQSTDEARFVKECDKLEMIVQASDYEHQYPSINLGEFYRGVRGLIKTPHLLDVQKEVDKEQ</sequence>
<dbReference type="EMBL" id="VRVR01000043">
    <property type="protein sequence ID" value="KAF0852344.1"/>
    <property type="molecule type" value="Genomic_DNA"/>
</dbReference>
<name>A0A8K0F434_ANDGO</name>
<dbReference type="InterPro" id="IPR003607">
    <property type="entry name" value="HD/PDEase_dom"/>
</dbReference>
<dbReference type="Proteomes" id="UP000799049">
    <property type="component" value="Unassembled WGS sequence"/>
</dbReference>
<organism evidence="11 12">
    <name type="scientific">Andalucia godoyi</name>
    <name type="common">Flagellate</name>
    <dbReference type="NCBI Taxonomy" id="505711"/>
    <lineage>
        <taxon>Eukaryota</taxon>
        <taxon>Discoba</taxon>
        <taxon>Jakobida</taxon>
        <taxon>Andalucina</taxon>
        <taxon>Andaluciidae</taxon>
        <taxon>Andalucia</taxon>
    </lineage>
</organism>
<keyword evidence="8" id="KW-0479">Metal-binding</keyword>
<proteinExistence type="inferred from homology"/>
<evidence type="ECO:0000313" key="11">
    <source>
        <dbReference type="EMBL" id="KAF0852344.1"/>
    </source>
</evidence>
<reference evidence="11" key="1">
    <citation type="submission" date="2019-09" db="EMBL/GenBank/DDBJ databases">
        <title>The Mitochondrial Proteome of the Jakobid, Andalucia godoyi, a Protist With the Most Gene-Rich and Bacteria-Like Mitochondrial Genome.</title>
        <authorList>
            <person name="Gray M.W."/>
            <person name="Burger G."/>
            <person name="Derelle R."/>
            <person name="Klimes V."/>
            <person name="Leger M."/>
            <person name="Sarrasin M."/>
            <person name="Vlcek C."/>
            <person name="Roger A.J."/>
            <person name="Elias M."/>
            <person name="Lang B.F."/>
        </authorList>
    </citation>
    <scope>NUCLEOTIDE SEQUENCE</scope>
    <source>
        <strain evidence="11">And28</strain>
    </source>
</reference>
<evidence type="ECO:0000256" key="8">
    <source>
        <dbReference type="ARBA" id="ARBA00022723"/>
    </source>
</evidence>
<comment type="catalytic activity">
    <reaction evidence="1">
        <text>a 2'-deoxyribonucleoside 5'-phosphate + H2O = a 2'-deoxyribonucleoside + phosphate</text>
        <dbReference type="Rhea" id="RHEA:36167"/>
        <dbReference type="ChEBI" id="CHEBI:15377"/>
        <dbReference type="ChEBI" id="CHEBI:18274"/>
        <dbReference type="ChEBI" id="CHEBI:43474"/>
        <dbReference type="ChEBI" id="CHEBI:65317"/>
        <dbReference type="EC" id="3.1.3.89"/>
    </reaction>
</comment>
<evidence type="ECO:0000256" key="7">
    <source>
        <dbReference type="ARBA" id="ARBA00012964"/>
    </source>
</evidence>
<evidence type="ECO:0000256" key="3">
    <source>
        <dbReference type="ARBA" id="ARBA00001941"/>
    </source>
</evidence>
<keyword evidence="9" id="KW-0378">Hydrolase</keyword>
<dbReference type="GO" id="GO:0046872">
    <property type="term" value="F:metal ion binding"/>
    <property type="evidence" value="ECO:0007669"/>
    <property type="project" value="UniProtKB-KW"/>
</dbReference>
<dbReference type="GO" id="GO:0002953">
    <property type="term" value="F:5'-deoxynucleotidase activity"/>
    <property type="evidence" value="ECO:0007669"/>
    <property type="project" value="UniProtKB-EC"/>
</dbReference>
<dbReference type="Gene3D" id="1.10.3210.10">
    <property type="entry name" value="Hypothetical protein af1432"/>
    <property type="match status" value="1"/>
</dbReference>
<dbReference type="Pfam" id="PF13023">
    <property type="entry name" value="HD_3"/>
    <property type="match status" value="1"/>
</dbReference>
<dbReference type="InterPro" id="IPR039356">
    <property type="entry name" value="YfbR/HDDC2"/>
</dbReference>
<dbReference type="OrthoDB" id="10254258at2759"/>
<comment type="function">
    <text evidence="4">Catalyzes the dephosphorylation of the nucleoside 5'-monophosphates deoxyadenosine monophosphate (dAMP), deoxycytidine monophosphate (dCMP), deoxyguanosine monophosphate (dGMP) and deoxythymidine monophosphate (dTMP).</text>
</comment>
<dbReference type="PANTHER" id="PTHR11845">
    <property type="entry name" value="5'-DEOXYNUCLEOTIDASE HDDC2"/>
    <property type="match status" value="1"/>
</dbReference>
<accession>A0A8K0F434</accession>
<dbReference type="SUPFAM" id="SSF109604">
    <property type="entry name" value="HD-domain/PDEase-like"/>
    <property type="match status" value="1"/>
</dbReference>
<evidence type="ECO:0000313" key="12">
    <source>
        <dbReference type="Proteomes" id="UP000799049"/>
    </source>
</evidence>
<dbReference type="EC" id="3.1.3.89" evidence="7"/>
<evidence type="ECO:0000259" key="10">
    <source>
        <dbReference type="SMART" id="SM00471"/>
    </source>
</evidence>
<dbReference type="InterPro" id="IPR006674">
    <property type="entry name" value="HD_domain"/>
</dbReference>
<gene>
    <name evidence="11" type="ORF">ANDGO_08269</name>
</gene>
<evidence type="ECO:0000256" key="6">
    <source>
        <dbReference type="ARBA" id="ARBA00011738"/>
    </source>
</evidence>
<evidence type="ECO:0000256" key="9">
    <source>
        <dbReference type="ARBA" id="ARBA00022801"/>
    </source>
</evidence>
<comment type="caution">
    <text evidence="11">The sequence shown here is derived from an EMBL/GenBank/DDBJ whole genome shotgun (WGS) entry which is preliminary data.</text>
</comment>
<protein>
    <recommendedName>
        <fullName evidence="7">5'-deoxynucleotidase</fullName>
        <ecNumber evidence="7">3.1.3.89</ecNumber>
    </recommendedName>
</protein>
<evidence type="ECO:0000256" key="4">
    <source>
        <dbReference type="ARBA" id="ARBA00004074"/>
    </source>
</evidence>
<dbReference type="SMART" id="SM00471">
    <property type="entry name" value="HDc"/>
    <property type="match status" value="1"/>
</dbReference>
<dbReference type="FunFam" id="1.10.3210.10:FF:000035">
    <property type="entry name" value="HD family hydrolase"/>
    <property type="match status" value="1"/>
</dbReference>